<protein>
    <recommendedName>
        <fullName evidence="3">Quinone oxidoreductase</fullName>
    </recommendedName>
</protein>
<dbReference type="Gene3D" id="3.90.180.10">
    <property type="entry name" value="Medium-chain alcohol dehydrogenases, catalytic domain"/>
    <property type="match status" value="1"/>
</dbReference>
<gene>
    <name evidence="1" type="ORF">Micbo1qcDRAFT_165195</name>
</gene>
<sequence length="312" mass="33399">MTTMHRVQVDSWSEGPRYVAVDRPPTPGADELQLRVLAAGVHNVVRSRASGKHYSANQLPHVPGVDCVAQDEATGQLYYCSKITPDFGTFADYINIGKANAVPLPAHVDPISFAGSYNPCMSSWMAITQRTSNLPENYSVLIIGATSASGRMAVNVAKTLGAGKITGMARNADTLAQVDGLDHRIVQASSVQDTDLSQLECDLILDYVYGDVVLHVLSSLKRGKPVQYVQIGGLGQTEISLPSAILRSTDITIRGAGPGSWSMKGAQTEMPKLAKAMGEWKLLGAEALPMKDIEQIWGDRSLAAAGRLVLKP</sequence>
<evidence type="ECO:0000313" key="1">
    <source>
        <dbReference type="EMBL" id="KXJ89822.1"/>
    </source>
</evidence>
<reference evidence="2" key="1">
    <citation type="submission" date="2016-02" db="EMBL/GenBank/DDBJ databases">
        <title>Draft genome sequence of Microdochium bolleyi, a fungal endophyte of beachgrass.</title>
        <authorList>
            <consortium name="DOE Joint Genome Institute"/>
            <person name="David A.S."/>
            <person name="May G."/>
            <person name="Haridas S."/>
            <person name="Lim J."/>
            <person name="Wang M."/>
            <person name="Labutti K."/>
            <person name="Lipzen A."/>
            <person name="Barry K."/>
            <person name="Grigoriev I.V."/>
        </authorList>
    </citation>
    <scope>NUCLEOTIDE SEQUENCE [LARGE SCALE GENOMIC DNA]</scope>
    <source>
        <strain evidence="2">J235TASD1</strain>
    </source>
</reference>
<dbReference type="GO" id="GO:0016491">
    <property type="term" value="F:oxidoreductase activity"/>
    <property type="evidence" value="ECO:0007669"/>
    <property type="project" value="TreeGrafter"/>
</dbReference>
<dbReference type="InterPro" id="IPR011032">
    <property type="entry name" value="GroES-like_sf"/>
</dbReference>
<dbReference type="InterPro" id="IPR036291">
    <property type="entry name" value="NAD(P)-bd_dom_sf"/>
</dbReference>
<evidence type="ECO:0008006" key="3">
    <source>
        <dbReference type="Google" id="ProtNLM"/>
    </source>
</evidence>
<dbReference type="Proteomes" id="UP000070501">
    <property type="component" value="Unassembled WGS sequence"/>
</dbReference>
<dbReference type="InParanoid" id="A0A136IY33"/>
<dbReference type="PANTHER" id="PTHR43677:SF11">
    <property type="entry name" value="ZINC-CONTAINING ALCOHOL DEHYDROGENASE"/>
    <property type="match status" value="1"/>
</dbReference>
<keyword evidence="2" id="KW-1185">Reference proteome</keyword>
<proteinExistence type="predicted"/>
<dbReference type="InterPro" id="IPR051397">
    <property type="entry name" value="Zn-ADH-like_protein"/>
</dbReference>
<dbReference type="PANTHER" id="PTHR43677">
    <property type="entry name" value="SHORT-CHAIN DEHYDROGENASE/REDUCTASE"/>
    <property type="match status" value="1"/>
</dbReference>
<organism evidence="1 2">
    <name type="scientific">Microdochium bolleyi</name>
    <dbReference type="NCBI Taxonomy" id="196109"/>
    <lineage>
        <taxon>Eukaryota</taxon>
        <taxon>Fungi</taxon>
        <taxon>Dikarya</taxon>
        <taxon>Ascomycota</taxon>
        <taxon>Pezizomycotina</taxon>
        <taxon>Sordariomycetes</taxon>
        <taxon>Xylariomycetidae</taxon>
        <taxon>Xylariales</taxon>
        <taxon>Microdochiaceae</taxon>
        <taxon>Microdochium</taxon>
    </lineage>
</organism>
<dbReference type="SUPFAM" id="SSF51735">
    <property type="entry name" value="NAD(P)-binding Rossmann-fold domains"/>
    <property type="match status" value="1"/>
</dbReference>
<accession>A0A136IY33</accession>
<name>A0A136IY33_9PEZI</name>
<dbReference type="OrthoDB" id="809632at2759"/>
<dbReference type="SUPFAM" id="SSF50129">
    <property type="entry name" value="GroES-like"/>
    <property type="match status" value="1"/>
</dbReference>
<dbReference type="AlphaFoldDB" id="A0A136IY33"/>
<dbReference type="EMBL" id="KQ964254">
    <property type="protein sequence ID" value="KXJ89822.1"/>
    <property type="molecule type" value="Genomic_DNA"/>
</dbReference>
<dbReference type="STRING" id="196109.A0A136IY33"/>
<evidence type="ECO:0000313" key="2">
    <source>
        <dbReference type="Proteomes" id="UP000070501"/>
    </source>
</evidence>
<dbReference type="Gene3D" id="3.40.50.720">
    <property type="entry name" value="NAD(P)-binding Rossmann-like Domain"/>
    <property type="match status" value="1"/>
</dbReference>